<reference evidence="2 3" key="1">
    <citation type="submission" date="2016-04" db="EMBL/GenBank/DDBJ databases">
        <title>The genome of Intoshia linei affirms orthonectids as highly simplified spiralians.</title>
        <authorList>
            <person name="Mikhailov K.V."/>
            <person name="Slusarev G.S."/>
            <person name="Nikitin M.A."/>
            <person name="Logacheva M.D."/>
            <person name="Penin A."/>
            <person name="Aleoshin V."/>
            <person name="Panchin Y.V."/>
        </authorList>
    </citation>
    <scope>NUCLEOTIDE SEQUENCE [LARGE SCALE GENOMIC DNA]</scope>
    <source>
        <strain evidence="2">Intl2013</strain>
        <tissue evidence="2">Whole animal</tissue>
    </source>
</reference>
<feature type="compositionally biased region" description="Polar residues" evidence="1">
    <location>
        <begin position="57"/>
        <end position="76"/>
    </location>
</feature>
<proteinExistence type="predicted"/>
<gene>
    <name evidence="2" type="ORF">A3Q56_08250</name>
</gene>
<dbReference type="Proteomes" id="UP000078046">
    <property type="component" value="Unassembled WGS sequence"/>
</dbReference>
<comment type="caution">
    <text evidence="2">The sequence shown here is derived from an EMBL/GenBank/DDBJ whole genome shotgun (WGS) entry which is preliminary data.</text>
</comment>
<feature type="non-terminal residue" evidence="2">
    <location>
        <position position="112"/>
    </location>
</feature>
<keyword evidence="3" id="KW-1185">Reference proteome</keyword>
<feature type="region of interest" description="Disordered" evidence="1">
    <location>
        <begin position="41"/>
        <end position="112"/>
    </location>
</feature>
<sequence>MENFIDDEIDMESKKTIRLLNNANVLKVAQLLKNAHRYKITFKKKNDDNHSKDKPTKNFTRNQVSGISISNKSHNSLKCLKENTLQESKYQHNSDKKHKNNQNQSKLNLLIS</sequence>
<evidence type="ECO:0000313" key="2">
    <source>
        <dbReference type="EMBL" id="OAF64045.1"/>
    </source>
</evidence>
<name>A0A177APW9_9BILA</name>
<feature type="compositionally biased region" description="Low complexity" evidence="1">
    <location>
        <begin position="101"/>
        <end position="112"/>
    </location>
</feature>
<feature type="compositionally biased region" description="Basic and acidic residues" evidence="1">
    <location>
        <begin position="44"/>
        <end position="56"/>
    </location>
</feature>
<organism evidence="2 3">
    <name type="scientific">Intoshia linei</name>
    <dbReference type="NCBI Taxonomy" id="1819745"/>
    <lineage>
        <taxon>Eukaryota</taxon>
        <taxon>Metazoa</taxon>
        <taxon>Spiralia</taxon>
        <taxon>Lophotrochozoa</taxon>
        <taxon>Mesozoa</taxon>
        <taxon>Orthonectida</taxon>
        <taxon>Rhopaluridae</taxon>
        <taxon>Intoshia</taxon>
    </lineage>
</organism>
<protein>
    <submittedName>
        <fullName evidence="2">Uncharacterized protein</fullName>
    </submittedName>
</protein>
<dbReference type="AlphaFoldDB" id="A0A177APW9"/>
<accession>A0A177APW9</accession>
<evidence type="ECO:0000313" key="3">
    <source>
        <dbReference type="Proteomes" id="UP000078046"/>
    </source>
</evidence>
<evidence type="ECO:0000256" key="1">
    <source>
        <dbReference type="SAM" id="MobiDB-lite"/>
    </source>
</evidence>
<dbReference type="EMBL" id="LWCA01002190">
    <property type="protein sequence ID" value="OAF64045.1"/>
    <property type="molecule type" value="Genomic_DNA"/>
</dbReference>